<evidence type="ECO:0000256" key="5">
    <source>
        <dbReference type="ARBA" id="ARBA00023002"/>
    </source>
</evidence>
<name>A0ABV9FE75_9BACL</name>
<accession>A0ABV9FE75</accession>
<dbReference type="PRINTS" id="PR00368">
    <property type="entry name" value="FADPNR"/>
</dbReference>
<feature type="binding site" evidence="6">
    <location>
        <position position="88"/>
    </location>
    <ligand>
        <name>FAD</name>
        <dbReference type="ChEBI" id="CHEBI:57692"/>
    </ligand>
</feature>
<evidence type="ECO:0000259" key="7">
    <source>
        <dbReference type="Pfam" id="PF07992"/>
    </source>
</evidence>
<proteinExistence type="inferred from homology"/>
<dbReference type="InterPro" id="IPR022890">
    <property type="entry name" value="Fd--NADP_Rdtase_type_2"/>
</dbReference>
<keyword evidence="2 6" id="KW-0285">Flavoprotein</keyword>
<evidence type="ECO:0000313" key="8">
    <source>
        <dbReference type="EMBL" id="MFC4598394.1"/>
    </source>
</evidence>
<protein>
    <recommendedName>
        <fullName evidence="6">Ferredoxin--NADP reductase</fullName>
        <shortName evidence="6">FNR</shortName>
        <shortName evidence="6">Fd-NADP(+) reductase</shortName>
        <ecNumber evidence="6">1.18.1.2</ecNumber>
    </recommendedName>
</protein>
<comment type="catalytic activity">
    <reaction evidence="6">
        <text>2 reduced [2Fe-2S]-[ferredoxin] + NADP(+) + H(+) = 2 oxidized [2Fe-2S]-[ferredoxin] + NADPH</text>
        <dbReference type="Rhea" id="RHEA:20125"/>
        <dbReference type="Rhea" id="RHEA-COMP:10000"/>
        <dbReference type="Rhea" id="RHEA-COMP:10001"/>
        <dbReference type="ChEBI" id="CHEBI:15378"/>
        <dbReference type="ChEBI" id="CHEBI:33737"/>
        <dbReference type="ChEBI" id="CHEBI:33738"/>
        <dbReference type="ChEBI" id="CHEBI:57783"/>
        <dbReference type="ChEBI" id="CHEBI:58349"/>
        <dbReference type="EC" id="1.18.1.2"/>
    </reaction>
</comment>
<comment type="subunit">
    <text evidence="1 6">Homodimer.</text>
</comment>
<feature type="binding site" evidence="6">
    <location>
        <position position="36"/>
    </location>
    <ligand>
        <name>FAD</name>
        <dbReference type="ChEBI" id="CHEBI:57692"/>
    </ligand>
</feature>
<evidence type="ECO:0000256" key="2">
    <source>
        <dbReference type="ARBA" id="ARBA00022630"/>
    </source>
</evidence>
<evidence type="ECO:0000256" key="1">
    <source>
        <dbReference type="ARBA" id="ARBA00011738"/>
    </source>
</evidence>
<comment type="caution">
    <text evidence="8">The sequence shown here is derived from an EMBL/GenBank/DDBJ whole genome shotgun (WGS) entry which is preliminary data.</text>
</comment>
<dbReference type="Gene3D" id="3.50.50.60">
    <property type="entry name" value="FAD/NAD(P)-binding domain"/>
    <property type="match status" value="2"/>
</dbReference>
<organism evidence="8 9">
    <name type="scientific">Cohnella hongkongensis</name>
    <dbReference type="NCBI Taxonomy" id="178337"/>
    <lineage>
        <taxon>Bacteria</taxon>
        <taxon>Bacillati</taxon>
        <taxon>Bacillota</taxon>
        <taxon>Bacilli</taxon>
        <taxon>Bacillales</taxon>
        <taxon>Paenibacillaceae</taxon>
        <taxon>Cohnella</taxon>
    </lineage>
</organism>
<dbReference type="InterPro" id="IPR050097">
    <property type="entry name" value="Ferredoxin-NADP_redctase_2"/>
</dbReference>
<comment type="similarity">
    <text evidence="6">Belongs to the ferredoxin--NADP reductase type 2 family.</text>
</comment>
<dbReference type="PANTHER" id="PTHR48105">
    <property type="entry name" value="THIOREDOXIN REDUCTASE 1-RELATED-RELATED"/>
    <property type="match status" value="1"/>
</dbReference>
<sequence length="341" mass="37295">MQEKELYDVTIVGGGPAGMYAAFYGGMRDMKVKLIEGSGQLGGFLHTYSEKMIWDVGGIPPIRCEKLIEWLAQQAVTFEPTLVFHQRVEGFERQPDGTFALRTNTGELHDTRTVIIAVGRGIAELQKLDVEGAERYELTNLHYTANPIRQFSGKHVLLSGGGNSAVDWAIELADIANRVTVVHRKEDFRAMERNVALMRKTAEVRTPYSIATLHGRDDRIQRVTIAHADSGERETLDVDAVIVSHGFSSNLGALAAWGLETSEGLLAVSEATRTNVPGIFAAGDCAAHPGKVRLIAGAFNDAILAINSAKHFLEPEAPGMAYVSSHNEIFRERNKLITGNN</sequence>
<feature type="domain" description="FAD/NAD(P)-binding" evidence="7">
    <location>
        <begin position="7"/>
        <end position="299"/>
    </location>
</feature>
<keyword evidence="5 6" id="KW-0560">Oxidoreductase</keyword>
<dbReference type="RefSeq" id="WP_378094604.1">
    <property type="nucleotide sequence ID" value="NZ_JBHSEP010000005.1"/>
</dbReference>
<feature type="binding site" evidence="6">
    <location>
        <position position="284"/>
    </location>
    <ligand>
        <name>FAD</name>
        <dbReference type="ChEBI" id="CHEBI:57692"/>
    </ligand>
</feature>
<feature type="binding site" evidence="6">
    <location>
        <position position="325"/>
    </location>
    <ligand>
        <name>FAD</name>
        <dbReference type="ChEBI" id="CHEBI:57692"/>
    </ligand>
</feature>
<dbReference type="Proteomes" id="UP001596028">
    <property type="component" value="Unassembled WGS sequence"/>
</dbReference>
<keyword evidence="4 6" id="KW-0521">NADP</keyword>
<dbReference type="SUPFAM" id="SSF51905">
    <property type="entry name" value="FAD/NAD(P)-binding domain"/>
    <property type="match status" value="1"/>
</dbReference>
<comment type="cofactor">
    <cofactor evidence="6">
        <name>FAD</name>
        <dbReference type="ChEBI" id="CHEBI:57692"/>
    </cofactor>
    <text evidence="6">Binds 1 FAD per subunit.</text>
</comment>
<evidence type="ECO:0000256" key="6">
    <source>
        <dbReference type="HAMAP-Rule" id="MF_01685"/>
    </source>
</evidence>
<dbReference type="HAMAP" id="MF_01685">
    <property type="entry name" value="FENR2"/>
    <property type="match status" value="1"/>
</dbReference>
<dbReference type="EC" id="1.18.1.2" evidence="6"/>
<dbReference type="InterPro" id="IPR036188">
    <property type="entry name" value="FAD/NAD-bd_sf"/>
</dbReference>
<comment type="caution">
    <text evidence="6">Lacks conserved residue(s) required for the propagation of feature annotation.</text>
</comment>
<keyword evidence="3 6" id="KW-0274">FAD</keyword>
<reference evidence="9" key="1">
    <citation type="journal article" date="2019" name="Int. J. Syst. Evol. Microbiol.">
        <title>The Global Catalogue of Microorganisms (GCM) 10K type strain sequencing project: providing services to taxonomists for standard genome sequencing and annotation.</title>
        <authorList>
            <consortium name="The Broad Institute Genomics Platform"/>
            <consortium name="The Broad Institute Genome Sequencing Center for Infectious Disease"/>
            <person name="Wu L."/>
            <person name="Ma J."/>
        </authorList>
    </citation>
    <scope>NUCLEOTIDE SEQUENCE [LARGE SCALE GENOMIC DNA]</scope>
    <source>
        <strain evidence="9">CCUG 49571</strain>
    </source>
</reference>
<dbReference type="InterPro" id="IPR023753">
    <property type="entry name" value="FAD/NAD-binding_dom"/>
</dbReference>
<dbReference type="Pfam" id="PF07992">
    <property type="entry name" value="Pyr_redox_2"/>
    <property type="match status" value="1"/>
</dbReference>
<dbReference type="PRINTS" id="PR00469">
    <property type="entry name" value="PNDRDTASEII"/>
</dbReference>
<dbReference type="EMBL" id="JBHSEP010000005">
    <property type="protein sequence ID" value="MFC4598394.1"/>
    <property type="molecule type" value="Genomic_DNA"/>
</dbReference>
<evidence type="ECO:0000313" key="9">
    <source>
        <dbReference type="Proteomes" id="UP001596028"/>
    </source>
</evidence>
<evidence type="ECO:0000256" key="4">
    <source>
        <dbReference type="ARBA" id="ARBA00022857"/>
    </source>
</evidence>
<evidence type="ECO:0000256" key="3">
    <source>
        <dbReference type="ARBA" id="ARBA00022827"/>
    </source>
</evidence>
<keyword evidence="9" id="KW-1185">Reference proteome</keyword>
<feature type="binding site" evidence="6">
    <location>
        <position position="48"/>
    </location>
    <ligand>
        <name>FAD</name>
        <dbReference type="ChEBI" id="CHEBI:57692"/>
    </ligand>
</feature>
<gene>
    <name evidence="8" type="ORF">ACFO3S_09135</name>
</gene>